<evidence type="ECO:0000313" key="4">
    <source>
        <dbReference type="Proteomes" id="UP001596303"/>
    </source>
</evidence>
<dbReference type="GO" id="GO:0004751">
    <property type="term" value="F:ribose-5-phosphate isomerase activity"/>
    <property type="evidence" value="ECO:0007669"/>
    <property type="project" value="UniProtKB-EC"/>
</dbReference>
<comment type="pathway">
    <text evidence="2">Carbohydrate degradation; pentose phosphate pathway; D-ribose 5-phosphate from D-ribulose 5-phosphate (non-oxidative stage): step 1/1.</text>
</comment>
<keyword evidence="4" id="KW-1185">Reference proteome</keyword>
<organism evidence="3 4">
    <name type="scientific">Ponticaulis profundi</name>
    <dbReference type="NCBI Taxonomy" id="2665222"/>
    <lineage>
        <taxon>Bacteria</taxon>
        <taxon>Pseudomonadati</taxon>
        <taxon>Pseudomonadota</taxon>
        <taxon>Alphaproteobacteria</taxon>
        <taxon>Hyphomonadales</taxon>
        <taxon>Hyphomonadaceae</taxon>
        <taxon>Ponticaulis</taxon>
    </lineage>
</organism>
<comment type="caution">
    <text evidence="3">The sequence shown here is derived from an EMBL/GenBank/DDBJ whole genome shotgun (WGS) entry which is preliminary data.</text>
</comment>
<comment type="function">
    <text evidence="2">Catalyzes the reversible conversion of ribose-5-phosphate to ribulose 5-phosphate.</text>
</comment>
<name>A0ABW1SE81_9PROT</name>
<dbReference type="Pfam" id="PF06026">
    <property type="entry name" value="Rib_5-P_isom_A"/>
    <property type="match status" value="1"/>
</dbReference>
<evidence type="ECO:0000256" key="2">
    <source>
        <dbReference type="HAMAP-Rule" id="MF_00170"/>
    </source>
</evidence>
<comment type="subunit">
    <text evidence="2">Homodimer.</text>
</comment>
<feature type="binding site" evidence="2">
    <location>
        <position position="123"/>
    </location>
    <ligand>
        <name>substrate</name>
    </ligand>
</feature>
<gene>
    <name evidence="2 3" type="primary">rpiA</name>
    <name evidence="3" type="ORF">ACFQDM_17420</name>
</gene>
<dbReference type="InterPro" id="IPR020672">
    <property type="entry name" value="Ribose5P_isomerase_typA_subgr"/>
</dbReference>
<sequence>MSDEDAKRNAAAAALDYVEDGMTLGLGTGSTAAFFVEFLAEEVADGLVVRGVPTSESTRRLAETHGIPILPIEQVERIDLTVDGADEIDPGANLIKGGGAALLREKIVANASDHMVVIADASKAVEQLGAFPLPVEVTPFGFTITAKKVYDALCATGITRPKVKLRELPSKGTPLVTDGGNYILDCSCQVIPDPRATAVALSVIPGVVEHGLFLNMARTVILGDSEGAELLEFEY</sequence>
<dbReference type="Gene3D" id="3.30.70.260">
    <property type="match status" value="1"/>
</dbReference>
<dbReference type="PANTHER" id="PTHR11934">
    <property type="entry name" value="RIBOSE-5-PHOSPHATE ISOMERASE"/>
    <property type="match status" value="1"/>
</dbReference>
<dbReference type="InterPro" id="IPR004788">
    <property type="entry name" value="Ribose5P_isomerase_type_A"/>
</dbReference>
<accession>A0ABW1SE81</accession>
<dbReference type="CDD" id="cd01398">
    <property type="entry name" value="RPI_A"/>
    <property type="match status" value="1"/>
</dbReference>
<evidence type="ECO:0000256" key="1">
    <source>
        <dbReference type="ARBA" id="ARBA00023235"/>
    </source>
</evidence>
<dbReference type="RefSeq" id="WP_377381411.1">
    <property type="nucleotide sequence ID" value="NZ_JBHSSW010000066.1"/>
</dbReference>
<feature type="active site" description="Proton acceptor" evidence="2">
    <location>
        <position position="105"/>
    </location>
</feature>
<proteinExistence type="inferred from homology"/>
<dbReference type="HAMAP" id="MF_00170">
    <property type="entry name" value="Rib_5P_isom_A"/>
    <property type="match status" value="1"/>
</dbReference>
<feature type="binding site" evidence="2">
    <location>
        <begin position="83"/>
        <end position="86"/>
    </location>
    <ligand>
        <name>substrate</name>
    </ligand>
</feature>
<protein>
    <recommendedName>
        <fullName evidence="2">Ribose-5-phosphate isomerase A</fullName>
        <ecNumber evidence="2">5.3.1.6</ecNumber>
    </recommendedName>
    <alternativeName>
        <fullName evidence="2">Phosphoriboisomerase A</fullName>
        <shortName evidence="2">PRI</shortName>
    </alternativeName>
</protein>
<dbReference type="InterPro" id="IPR037171">
    <property type="entry name" value="NagB/RpiA_transferase-like"/>
</dbReference>
<feature type="binding site" evidence="2">
    <location>
        <begin position="28"/>
        <end position="31"/>
    </location>
    <ligand>
        <name>substrate</name>
    </ligand>
</feature>
<dbReference type="EC" id="5.3.1.6" evidence="2"/>
<dbReference type="SUPFAM" id="SSF100950">
    <property type="entry name" value="NagB/RpiA/CoA transferase-like"/>
    <property type="match status" value="1"/>
</dbReference>
<dbReference type="NCBIfam" id="NF001924">
    <property type="entry name" value="PRK00702.1"/>
    <property type="match status" value="1"/>
</dbReference>
<dbReference type="EMBL" id="JBHSSW010000066">
    <property type="protein sequence ID" value="MFC6199859.1"/>
    <property type="molecule type" value="Genomic_DNA"/>
</dbReference>
<feature type="binding site" evidence="2">
    <location>
        <begin position="96"/>
        <end position="99"/>
    </location>
    <ligand>
        <name>substrate</name>
    </ligand>
</feature>
<dbReference type="PANTHER" id="PTHR11934:SF0">
    <property type="entry name" value="RIBOSE-5-PHOSPHATE ISOMERASE"/>
    <property type="match status" value="1"/>
</dbReference>
<dbReference type="Gene3D" id="3.40.50.1360">
    <property type="match status" value="1"/>
</dbReference>
<dbReference type="NCBIfam" id="TIGR00021">
    <property type="entry name" value="rpiA"/>
    <property type="match status" value="1"/>
</dbReference>
<keyword evidence="1 2" id="KW-0413">Isomerase</keyword>
<dbReference type="SUPFAM" id="SSF75445">
    <property type="entry name" value="D-ribose-5-phosphate isomerase (RpiA), lid domain"/>
    <property type="match status" value="1"/>
</dbReference>
<evidence type="ECO:0000313" key="3">
    <source>
        <dbReference type="EMBL" id="MFC6199859.1"/>
    </source>
</evidence>
<comment type="catalytic activity">
    <reaction evidence="2">
        <text>aldehydo-D-ribose 5-phosphate = D-ribulose 5-phosphate</text>
        <dbReference type="Rhea" id="RHEA:14657"/>
        <dbReference type="ChEBI" id="CHEBI:58121"/>
        <dbReference type="ChEBI" id="CHEBI:58273"/>
        <dbReference type="EC" id="5.3.1.6"/>
    </reaction>
</comment>
<dbReference type="Proteomes" id="UP001596303">
    <property type="component" value="Unassembled WGS sequence"/>
</dbReference>
<comment type="similarity">
    <text evidence="2">Belongs to the ribose 5-phosphate isomerase family.</text>
</comment>
<reference evidence="4" key="1">
    <citation type="journal article" date="2019" name="Int. J. Syst. Evol. Microbiol.">
        <title>The Global Catalogue of Microorganisms (GCM) 10K type strain sequencing project: providing services to taxonomists for standard genome sequencing and annotation.</title>
        <authorList>
            <consortium name="The Broad Institute Genomics Platform"/>
            <consortium name="The Broad Institute Genome Sequencing Center for Infectious Disease"/>
            <person name="Wu L."/>
            <person name="Ma J."/>
        </authorList>
    </citation>
    <scope>NUCLEOTIDE SEQUENCE [LARGE SCALE GENOMIC DNA]</scope>
    <source>
        <strain evidence="4">CGMCC-1.15741</strain>
    </source>
</reference>